<evidence type="ECO:0000313" key="1">
    <source>
        <dbReference type="EMBL" id="MCX2819048.1"/>
    </source>
</evidence>
<accession>A0A9Q4C417</accession>
<name>A0A9Q4C417_9EURY</name>
<evidence type="ECO:0000313" key="2">
    <source>
        <dbReference type="Proteomes" id="UP001149411"/>
    </source>
</evidence>
<dbReference type="EMBL" id="RKLV01000005">
    <property type="protein sequence ID" value="MCX2819048.1"/>
    <property type="molecule type" value="Genomic_DNA"/>
</dbReference>
<dbReference type="AlphaFoldDB" id="A0A9Q4C417"/>
<dbReference type="Proteomes" id="UP001149411">
    <property type="component" value="Unassembled WGS sequence"/>
</dbReference>
<keyword evidence="2" id="KW-1185">Reference proteome</keyword>
<protein>
    <submittedName>
        <fullName evidence="1">DUF6516 family protein</fullName>
    </submittedName>
</protein>
<gene>
    <name evidence="1" type="ORF">EGH25_06750</name>
</gene>
<reference evidence="1" key="1">
    <citation type="submission" date="2022-09" db="EMBL/GenBank/DDBJ databases">
        <title>Haloadaptaus new haloarchaeum isolated from saline soil.</title>
        <authorList>
            <person name="Duran-Viseras A."/>
            <person name="Sanchez-Porro C."/>
            <person name="Ventosa A."/>
        </authorList>
    </citation>
    <scope>NUCLEOTIDE SEQUENCE</scope>
    <source>
        <strain evidence="1">F3-133</strain>
    </source>
</reference>
<dbReference type="Pfam" id="PF20126">
    <property type="entry name" value="TumE"/>
    <property type="match status" value="1"/>
</dbReference>
<dbReference type="InterPro" id="IPR045397">
    <property type="entry name" value="TumE-like"/>
</dbReference>
<proteinExistence type="predicted"/>
<comment type="caution">
    <text evidence="1">The sequence shown here is derived from an EMBL/GenBank/DDBJ whole genome shotgun (WGS) entry which is preliminary data.</text>
</comment>
<organism evidence="1 2">
    <name type="scientific">Halorutilus salinus</name>
    <dbReference type="NCBI Taxonomy" id="2487751"/>
    <lineage>
        <taxon>Archaea</taxon>
        <taxon>Methanobacteriati</taxon>
        <taxon>Methanobacteriota</taxon>
        <taxon>Stenosarchaea group</taxon>
        <taxon>Halobacteria</taxon>
        <taxon>Halorutilales</taxon>
        <taxon>Halorutilaceae</taxon>
        <taxon>Halorutilus</taxon>
    </lineage>
</organism>
<dbReference type="RefSeq" id="WP_266086973.1">
    <property type="nucleotide sequence ID" value="NZ_RKLV01000005.1"/>
</dbReference>
<sequence>MRETEVDEEPDYRINLPSGAVVDVTVNKVEPWEKFPSGWHYALHYGTRDGDTILRYDNGHNDDEHHRHEGEERETVEFPGMEELYQRFLEEVKEHERE</sequence>